<dbReference type="InterPro" id="IPR022627">
    <property type="entry name" value="DUF3502"/>
</dbReference>
<dbReference type="Gene3D" id="3.40.190.10">
    <property type="entry name" value="Periplasmic binding protein-like II"/>
    <property type="match status" value="1"/>
</dbReference>
<dbReference type="PROSITE" id="PS51257">
    <property type="entry name" value="PROKAR_LIPOPROTEIN"/>
    <property type="match status" value="1"/>
</dbReference>
<protein>
    <recommendedName>
        <fullName evidence="2">DUF3502 domain-containing protein</fullName>
    </recommendedName>
</protein>
<feature type="domain" description="DUF3502" evidence="2">
    <location>
        <begin position="466"/>
        <end position="498"/>
    </location>
</feature>
<accession>A0A9D1ENU6</accession>
<evidence type="ECO:0000313" key="3">
    <source>
        <dbReference type="EMBL" id="HIS24893.1"/>
    </source>
</evidence>
<comment type="caution">
    <text evidence="3">The sequence shown here is derived from an EMBL/GenBank/DDBJ whole genome shotgun (WGS) entry which is preliminary data.</text>
</comment>
<reference evidence="3" key="1">
    <citation type="submission" date="2020-10" db="EMBL/GenBank/DDBJ databases">
        <authorList>
            <person name="Gilroy R."/>
        </authorList>
    </citation>
    <scope>NUCLEOTIDE SEQUENCE</scope>
    <source>
        <strain evidence="3">CHK157-1446</strain>
    </source>
</reference>
<dbReference type="AlphaFoldDB" id="A0A9D1ENU6"/>
<evidence type="ECO:0000259" key="2">
    <source>
        <dbReference type="Pfam" id="PF12010"/>
    </source>
</evidence>
<dbReference type="Pfam" id="PF12010">
    <property type="entry name" value="DUF3502"/>
    <property type="match status" value="1"/>
</dbReference>
<reference evidence="3" key="2">
    <citation type="journal article" date="2021" name="PeerJ">
        <title>Extensive microbial diversity within the chicken gut microbiome revealed by metagenomics and culture.</title>
        <authorList>
            <person name="Gilroy R."/>
            <person name="Ravi A."/>
            <person name="Getino M."/>
            <person name="Pursley I."/>
            <person name="Horton D.L."/>
            <person name="Alikhan N.F."/>
            <person name="Baker D."/>
            <person name="Gharbi K."/>
            <person name="Hall N."/>
            <person name="Watson M."/>
            <person name="Adriaenssens E.M."/>
            <person name="Foster-Nyarko E."/>
            <person name="Jarju S."/>
            <person name="Secka A."/>
            <person name="Antonio M."/>
            <person name="Oren A."/>
            <person name="Chaudhuri R.R."/>
            <person name="La Ragione R."/>
            <person name="Hildebrand F."/>
            <person name="Pallen M.J."/>
        </authorList>
    </citation>
    <scope>NUCLEOTIDE SEQUENCE</scope>
    <source>
        <strain evidence="3">CHK157-1446</strain>
    </source>
</reference>
<dbReference type="SUPFAM" id="SSF53850">
    <property type="entry name" value="Periplasmic binding protein-like II"/>
    <property type="match status" value="1"/>
</dbReference>
<evidence type="ECO:0000313" key="4">
    <source>
        <dbReference type="Proteomes" id="UP000823982"/>
    </source>
</evidence>
<keyword evidence="1" id="KW-0732">Signal</keyword>
<sequence>MKKITIHIRRRISRVLRAIAGVFLFSGVLLSSCSNQAPDTPVEEPSAPYPSLEEFVAAYPDKTLLIWLSENVATDAQVLADANNYLDSLGKDYAVYFKDVSYEYKGRVDLVVKNNLAVGEQMDIITTGYYNPLITSFSNPYYYYSYAGYFEPLDDYLANTDVGKIFYEQMPQGYWDSFRINGKIYGISPLGMLTYAYGYYVDAELAEEYGWDINKPITEQIDIIKEVDRKEKNCAAFYVASDIKLYTSFVNIISNVYGVSFDYETNTVRRVTEDEDYLEFLKTINTLANEGLARGYNDNTNAIFSRRFISVTGGAASSFFPDYGEIVTKIYADEPRQMISCMREGKSIAAPMANGICSASEHKDEAFDLLATINTDAYLNNLLTFNSHEPTADDMMNDSYSLNFSNRIIGDLPPTEAEDYKEKFVEFHSSDQPLRGFAMDIAPVIDIHRDVIHAIDDFDFFEAIPFDELVQKLDTALSDAGVDTLIEEVQRQYDEWAAVYSNQDEEGVVS</sequence>
<dbReference type="EMBL" id="DVIR01000056">
    <property type="protein sequence ID" value="HIS24893.1"/>
    <property type="molecule type" value="Genomic_DNA"/>
</dbReference>
<dbReference type="Proteomes" id="UP000823982">
    <property type="component" value="Unassembled WGS sequence"/>
</dbReference>
<feature type="signal peptide" evidence="1">
    <location>
        <begin position="1"/>
        <end position="37"/>
    </location>
</feature>
<evidence type="ECO:0000256" key="1">
    <source>
        <dbReference type="SAM" id="SignalP"/>
    </source>
</evidence>
<feature type="chain" id="PRO_5039227507" description="DUF3502 domain-containing protein" evidence="1">
    <location>
        <begin position="38"/>
        <end position="510"/>
    </location>
</feature>
<name>A0A9D1ENU6_9FIRM</name>
<gene>
    <name evidence="3" type="ORF">IAD01_05770</name>
</gene>
<organism evidence="3 4">
    <name type="scientific">Candidatus Faeciplasma gallinarum</name>
    <dbReference type="NCBI Taxonomy" id="2840799"/>
    <lineage>
        <taxon>Bacteria</taxon>
        <taxon>Bacillati</taxon>
        <taxon>Bacillota</taxon>
        <taxon>Clostridia</taxon>
        <taxon>Eubacteriales</taxon>
        <taxon>Oscillospiraceae</taxon>
        <taxon>Oscillospiraceae incertae sedis</taxon>
        <taxon>Candidatus Faeciplasma</taxon>
    </lineage>
</organism>
<proteinExistence type="predicted"/>